<keyword evidence="2" id="KW-1185">Reference proteome</keyword>
<proteinExistence type="predicted"/>
<dbReference type="Proteomes" id="UP000299102">
    <property type="component" value="Unassembled WGS sequence"/>
</dbReference>
<sequence>MESKFVLTLESESGVESRFNKGESLYQDSFSTWVQPQAKSSIRKLYEMKCCSLVGQMMLLLAVPMTVICERLGRFGNFFFQMFVIVWMRLLEKIKLEKLPRKFEIREKL</sequence>
<dbReference type="AlphaFoldDB" id="A0A4C1Y8W3"/>
<organism evidence="1 2">
    <name type="scientific">Eumeta variegata</name>
    <name type="common">Bagworm moth</name>
    <name type="synonym">Eumeta japonica</name>
    <dbReference type="NCBI Taxonomy" id="151549"/>
    <lineage>
        <taxon>Eukaryota</taxon>
        <taxon>Metazoa</taxon>
        <taxon>Ecdysozoa</taxon>
        <taxon>Arthropoda</taxon>
        <taxon>Hexapoda</taxon>
        <taxon>Insecta</taxon>
        <taxon>Pterygota</taxon>
        <taxon>Neoptera</taxon>
        <taxon>Endopterygota</taxon>
        <taxon>Lepidoptera</taxon>
        <taxon>Glossata</taxon>
        <taxon>Ditrysia</taxon>
        <taxon>Tineoidea</taxon>
        <taxon>Psychidae</taxon>
        <taxon>Oiketicinae</taxon>
        <taxon>Eumeta</taxon>
    </lineage>
</organism>
<name>A0A4C1Y8W3_EUMVA</name>
<accession>A0A4C1Y8W3</accession>
<comment type="caution">
    <text evidence="1">The sequence shown here is derived from an EMBL/GenBank/DDBJ whole genome shotgun (WGS) entry which is preliminary data.</text>
</comment>
<dbReference type="EMBL" id="BGZK01001153">
    <property type="protein sequence ID" value="GBP72701.1"/>
    <property type="molecule type" value="Genomic_DNA"/>
</dbReference>
<reference evidence="1 2" key="1">
    <citation type="journal article" date="2019" name="Commun. Biol.">
        <title>The bagworm genome reveals a unique fibroin gene that provides high tensile strength.</title>
        <authorList>
            <person name="Kono N."/>
            <person name="Nakamura H."/>
            <person name="Ohtoshi R."/>
            <person name="Tomita M."/>
            <person name="Numata K."/>
            <person name="Arakawa K."/>
        </authorList>
    </citation>
    <scope>NUCLEOTIDE SEQUENCE [LARGE SCALE GENOMIC DNA]</scope>
</reference>
<gene>
    <name evidence="1" type="ORF">EVAR_52179_1</name>
</gene>
<evidence type="ECO:0000313" key="2">
    <source>
        <dbReference type="Proteomes" id="UP000299102"/>
    </source>
</evidence>
<protein>
    <submittedName>
        <fullName evidence="1">Uncharacterized protein</fullName>
    </submittedName>
</protein>
<evidence type="ECO:0000313" key="1">
    <source>
        <dbReference type="EMBL" id="GBP72701.1"/>
    </source>
</evidence>